<evidence type="ECO:0000313" key="2">
    <source>
        <dbReference type="EMBL" id="KAK1297709.1"/>
    </source>
</evidence>
<dbReference type="Proteomes" id="UP001180020">
    <property type="component" value="Unassembled WGS sequence"/>
</dbReference>
<proteinExistence type="predicted"/>
<dbReference type="AlphaFoldDB" id="A0AAV9DA30"/>
<organism evidence="2 3">
    <name type="scientific">Acorus calamus</name>
    <name type="common">Sweet flag</name>
    <dbReference type="NCBI Taxonomy" id="4465"/>
    <lineage>
        <taxon>Eukaryota</taxon>
        <taxon>Viridiplantae</taxon>
        <taxon>Streptophyta</taxon>
        <taxon>Embryophyta</taxon>
        <taxon>Tracheophyta</taxon>
        <taxon>Spermatophyta</taxon>
        <taxon>Magnoliopsida</taxon>
        <taxon>Liliopsida</taxon>
        <taxon>Acoraceae</taxon>
        <taxon>Acorus</taxon>
    </lineage>
</organism>
<accession>A0AAV9DA30</accession>
<sequence length="89" mass="9582">MKKPRSTTPMTSPPSPSMKPISNTPVQDADAESELTFLSSRSKSEIVNMLLKHTYLDELAQSRCLTSSSSAIPAATMSAMTAEYLPSTT</sequence>
<protein>
    <submittedName>
        <fullName evidence="2">Uncharacterized protein</fullName>
    </submittedName>
</protein>
<keyword evidence="3" id="KW-1185">Reference proteome</keyword>
<feature type="compositionally biased region" description="Low complexity" evidence="1">
    <location>
        <begin position="1"/>
        <end position="10"/>
    </location>
</feature>
<comment type="caution">
    <text evidence="2">The sequence shown here is derived from an EMBL/GenBank/DDBJ whole genome shotgun (WGS) entry which is preliminary data.</text>
</comment>
<feature type="region of interest" description="Disordered" evidence="1">
    <location>
        <begin position="1"/>
        <end position="34"/>
    </location>
</feature>
<reference evidence="2" key="1">
    <citation type="journal article" date="2023" name="Nat. Commun.">
        <title>Diploid and tetraploid genomes of Acorus and the evolution of monocots.</title>
        <authorList>
            <person name="Ma L."/>
            <person name="Liu K.W."/>
            <person name="Li Z."/>
            <person name="Hsiao Y.Y."/>
            <person name="Qi Y."/>
            <person name="Fu T."/>
            <person name="Tang G.D."/>
            <person name="Zhang D."/>
            <person name="Sun W.H."/>
            <person name="Liu D.K."/>
            <person name="Li Y."/>
            <person name="Chen G.Z."/>
            <person name="Liu X.D."/>
            <person name="Liao X.Y."/>
            <person name="Jiang Y.T."/>
            <person name="Yu X."/>
            <person name="Hao Y."/>
            <person name="Huang J."/>
            <person name="Zhao X.W."/>
            <person name="Ke S."/>
            <person name="Chen Y.Y."/>
            <person name="Wu W.L."/>
            <person name="Hsu J.L."/>
            <person name="Lin Y.F."/>
            <person name="Huang M.D."/>
            <person name="Li C.Y."/>
            <person name="Huang L."/>
            <person name="Wang Z.W."/>
            <person name="Zhao X."/>
            <person name="Zhong W.Y."/>
            <person name="Peng D.H."/>
            <person name="Ahmad S."/>
            <person name="Lan S."/>
            <person name="Zhang J.S."/>
            <person name="Tsai W.C."/>
            <person name="Van de Peer Y."/>
            <person name="Liu Z.J."/>
        </authorList>
    </citation>
    <scope>NUCLEOTIDE SEQUENCE</scope>
    <source>
        <strain evidence="2">CP</strain>
    </source>
</reference>
<evidence type="ECO:0000313" key="3">
    <source>
        <dbReference type="Proteomes" id="UP001180020"/>
    </source>
</evidence>
<dbReference type="EMBL" id="JAUJYO010000015">
    <property type="protein sequence ID" value="KAK1297709.1"/>
    <property type="molecule type" value="Genomic_DNA"/>
</dbReference>
<reference evidence="2" key="2">
    <citation type="submission" date="2023-06" db="EMBL/GenBank/DDBJ databases">
        <authorList>
            <person name="Ma L."/>
            <person name="Liu K.-W."/>
            <person name="Li Z."/>
            <person name="Hsiao Y.-Y."/>
            <person name="Qi Y."/>
            <person name="Fu T."/>
            <person name="Tang G."/>
            <person name="Zhang D."/>
            <person name="Sun W.-H."/>
            <person name="Liu D.-K."/>
            <person name="Li Y."/>
            <person name="Chen G.-Z."/>
            <person name="Liu X.-D."/>
            <person name="Liao X.-Y."/>
            <person name="Jiang Y.-T."/>
            <person name="Yu X."/>
            <person name="Hao Y."/>
            <person name="Huang J."/>
            <person name="Zhao X.-W."/>
            <person name="Ke S."/>
            <person name="Chen Y.-Y."/>
            <person name="Wu W.-L."/>
            <person name="Hsu J.-L."/>
            <person name="Lin Y.-F."/>
            <person name="Huang M.-D."/>
            <person name="Li C.-Y."/>
            <person name="Huang L."/>
            <person name="Wang Z.-W."/>
            <person name="Zhao X."/>
            <person name="Zhong W.-Y."/>
            <person name="Peng D.-H."/>
            <person name="Ahmad S."/>
            <person name="Lan S."/>
            <person name="Zhang J.-S."/>
            <person name="Tsai W.-C."/>
            <person name="Van De Peer Y."/>
            <person name="Liu Z.-J."/>
        </authorList>
    </citation>
    <scope>NUCLEOTIDE SEQUENCE</scope>
    <source>
        <strain evidence="2">CP</strain>
        <tissue evidence="2">Leaves</tissue>
    </source>
</reference>
<gene>
    <name evidence="2" type="ORF">QJS10_CPB15g00769</name>
</gene>
<name>A0AAV9DA30_ACOCL</name>
<evidence type="ECO:0000256" key="1">
    <source>
        <dbReference type="SAM" id="MobiDB-lite"/>
    </source>
</evidence>